<protein>
    <submittedName>
        <fullName evidence="3">Uncharacterized protein</fullName>
    </submittedName>
</protein>
<evidence type="ECO:0000313" key="4">
    <source>
        <dbReference type="Proteomes" id="UP000261739"/>
    </source>
</evidence>
<dbReference type="EMBL" id="DQID01000342">
    <property type="protein sequence ID" value="HCT15772.1"/>
    <property type="molecule type" value="Genomic_DNA"/>
</dbReference>
<keyword evidence="2" id="KW-0812">Transmembrane</keyword>
<proteinExistence type="predicted"/>
<sequence length="102" mass="11619">GVAGDFPLLFVGMIVAPVLGAGMMILSYWRGWKLPGTQDLSWAAQAKLRQPMTLARDMARRRFRMRRREEREARKAERAAARRGLRDRFGRTSGPRDGTDSE</sequence>
<evidence type="ECO:0000256" key="2">
    <source>
        <dbReference type="SAM" id="Phobius"/>
    </source>
</evidence>
<reference evidence="3 4" key="1">
    <citation type="journal article" date="2018" name="Nat. Biotechnol.">
        <title>A standardized bacterial taxonomy based on genome phylogeny substantially revises the tree of life.</title>
        <authorList>
            <person name="Parks D.H."/>
            <person name="Chuvochina M."/>
            <person name="Waite D.W."/>
            <person name="Rinke C."/>
            <person name="Skarshewski A."/>
            <person name="Chaumeil P.A."/>
            <person name="Hugenholtz P."/>
        </authorList>
    </citation>
    <scope>NUCLEOTIDE SEQUENCE [LARGE SCALE GENOMIC DNA]</scope>
    <source>
        <strain evidence="3">UBA11247</strain>
    </source>
</reference>
<organism evidence="3 4">
    <name type="scientific">Corynebacterium nuruki</name>
    <dbReference type="NCBI Taxonomy" id="1032851"/>
    <lineage>
        <taxon>Bacteria</taxon>
        <taxon>Bacillati</taxon>
        <taxon>Actinomycetota</taxon>
        <taxon>Actinomycetes</taxon>
        <taxon>Mycobacteriales</taxon>
        <taxon>Corynebacteriaceae</taxon>
        <taxon>Corynebacterium</taxon>
    </lineage>
</organism>
<evidence type="ECO:0000256" key="1">
    <source>
        <dbReference type="SAM" id="MobiDB-lite"/>
    </source>
</evidence>
<feature type="non-terminal residue" evidence="3">
    <location>
        <position position="1"/>
    </location>
</feature>
<dbReference type="AlphaFoldDB" id="A0A3D4T2L8"/>
<evidence type="ECO:0000313" key="3">
    <source>
        <dbReference type="EMBL" id="HCT15772.1"/>
    </source>
</evidence>
<dbReference type="Proteomes" id="UP000261739">
    <property type="component" value="Unassembled WGS sequence"/>
</dbReference>
<keyword evidence="2" id="KW-0472">Membrane</keyword>
<gene>
    <name evidence="3" type="ORF">DIW82_13565</name>
</gene>
<keyword evidence="2" id="KW-1133">Transmembrane helix</keyword>
<feature type="transmembrane region" description="Helical" evidence="2">
    <location>
        <begin position="6"/>
        <end position="29"/>
    </location>
</feature>
<feature type="compositionally biased region" description="Basic and acidic residues" evidence="1">
    <location>
        <begin position="67"/>
        <end position="90"/>
    </location>
</feature>
<accession>A0A3D4T2L8</accession>
<name>A0A3D4T2L8_9CORY</name>
<comment type="caution">
    <text evidence="3">The sequence shown here is derived from an EMBL/GenBank/DDBJ whole genome shotgun (WGS) entry which is preliminary data.</text>
</comment>
<feature type="region of interest" description="Disordered" evidence="1">
    <location>
        <begin position="65"/>
        <end position="102"/>
    </location>
</feature>